<accession>A0A7M7L6G0</accession>
<dbReference type="GO" id="GO:0005789">
    <property type="term" value="C:endoplasmic reticulum membrane"/>
    <property type="evidence" value="ECO:0007669"/>
    <property type="project" value="TreeGrafter"/>
</dbReference>
<organism evidence="12">
    <name type="scientific">Apis mellifera</name>
    <name type="common">Honeybee</name>
    <dbReference type="NCBI Taxonomy" id="7460"/>
    <lineage>
        <taxon>Eukaryota</taxon>
        <taxon>Metazoa</taxon>
        <taxon>Ecdysozoa</taxon>
        <taxon>Arthropoda</taxon>
        <taxon>Hexapoda</taxon>
        <taxon>Insecta</taxon>
        <taxon>Pterygota</taxon>
        <taxon>Neoptera</taxon>
        <taxon>Endopterygota</taxon>
        <taxon>Hymenoptera</taxon>
        <taxon>Apocrita</taxon>
        <taxon>Aculeata</taxon>
        <taxon>Apoidea</taxon>
        <taxon>Anthophila</taxon>
        <taxon>Apidae</taxon>
        <taxon>Apis</taxon>
    </lineage>
</organism>
<keyword evidence="5" id="KW-0276">Fatty acid metabolism</keyword>
<dbReference type="InterPro" id="IPR015876">
    <property type="entry name" value="Acyl-CoA_DS"/>
</dbReference>
<sequence>MHKLFEVMLLFWDIQVLWISELKPINYSHIEVTKQSGLFAFCCLALDLQNHIYEWVRKHRVYHKFTDTDTDPNNTRRGLFFSHLGYLLVRKHPDVIKKNANLDSSDPIVSIFFKKDYHHVFPWDNKTAELNPYKINFTSAFIDFCALLGKAYDLKTVSEKIIAKRIARTRSESRILIL</sequence>
<evidence type="ECO:0000256" key="10">
    <source>
        <dbReference type="ARBA" id="ARBA00023160"/>
    </source>
</evidence>
<evidence type="ECO:0000256" key="8">
    <source>
        <dbReference type="ARBA" id="ARBA00023098"/>
    </source>
</evidence>
<dbReference type="KEGG" id="ame:113218712"/>
<comment type="similarity">
    <text evidence="2">Belongs to the fatty acid desaturase type 1 family.</text>
</comment>
<dbReference type="GO" id="GO:0006636">
    <property type="term" value="P:unsaturated fatty acid biosynthetic process"/>
    <property type="evidence" value="ECO:0007669"/>
    <property type="project" value="TreeGrafter"/>
</dbReference>
<dbReference type="GO" id="GO:0005506">
    <property type="term" value="F:iron ion binding"/>
    <property type="evidence" value="ECO:0007669"/>
    <property type="project" value="TreeGrafter"/>
</dbReference>
<dbReference type="GO" id="GO:0004768">
    <property type="term" value="F:stearoyl-CoA 9-desaturase activity"/>
    <property type="evidence" value="ECO:0007669"/>
    <property type="project" value="TreeGrafter"/>
</dbReference>
<proteinExistence type="inferred from homology"/>
<dbReference type="OrthoDB" id="9988030at2759"/>
<keyword evidence="8" id="KW-0443">Lipid metabolism</keyword>
<protein>
    <submittedName>
        <fullName evidence="14">LOW QUALITY PROTEIN: acyl-CoA Delta(11) desaturase-like</fullName>
    </submittedName>
</protein>
<evidence type="ECO:0000256" key="7">
    <source>
        <dbReference type="ARBA" id="ARBA00023002"/>
    </source>
</evidence>
<dbReference type="EnsemblMetazoa" id="XM_026440021">
    <property type="protein sequence ID" value="XP_026295806"/>
    <property type="gene ID" value="LOC113218712"/>
</dbReference>
<dbReference type="GeneID" id="113218712"/>
<reference evidence="14" key="2">
    <citation type="submission" date="2025-04" db="UniProtKB">
        <authorList>
            <consortium name="RefSeq"/>
        </authorList>
    </citation>
    <scope>IDENTIFICATION</scope>
    <source>
        <strain evidence="14">DH4</strain>
        <tissue evidence="14">Whole body</tissue>
    </source>
</reference>
<keyword evidence="7" id="KW-0560">Oxidoreductase</keyword>
<comment type="subcellular location">
    <subcellularLocation>
        <location evidence="1">Membrane</location>
        <topology evidence="1">Multi-pass membrane protein</topology>
    </subcellularLocation>
</comment>
<gene>
    <name evidence="14" type="primary">LOC113218712</name>
</gene>
<evidence type="ECO:0000256" key="9">
    <source>
        <dbReference type="ARBA" id="ARBA00023136"/>
    </source>
</evidence>
<feature type="chain" id="PRO_5044660203" evidence="11">
    <location>
        <begin position="20"/>
        <end position="178"/>
    </location>
</feature>
<name>A0A7M7L6G0_APIME</name>
<keyword evidence="10" id="KW-0275">Fatty acid biosynthesis</keyword>
<dbReference type="PANTHER" id="PTHR11351:SF98">
    <property type="entry name" value="RE43130P"/>
    <property type="match status" value="1"/>
</dbReference>
<evidence type="ECO:0000313" key="14">
    <source>
        <dbReference type="RefSeq" id="XP_026295806.1"/>
    </source>
</evidence>
<accession>A0A8B8GVL2</accession>
<dbReference type="CDD" id="cd01060">
    <property type="entry name" value="Membrane-FADS-like"/>
    <property type="match status" value="1"/>
</dbReference>
<dbReference type="AlphaFoldDB" id="A0A7M7L6G0"/>
<keyword evidence="6" id="KW-1133">Transmembrane helix</keyword>
<evidence type="ECO:0000256" key="6">
    <source>
        <dbReference type="ARBA" id="ARBA00022989"/>
    </source>
</evidence>
<dbReference type="PANTHER" id="PTHR11351">
    <property type="entry name" value="ACYL-COA DESATURASE"/>
    <property type="match status" value="1"/>
</dbReference>
<evidence type="ECO:0000256" key="3">
    <source>
        <dbReference type="ARBA" id="ARBA00022516"/>
    </source>
</evidence>
<keyword evidence="4" id="KW-0812">Transmembrane</keyword>
<evidence type="ECO:0000256" key="2">
    <source>
        <dbReference type="ARBA" id="ARBA00009295"/>
    </source>
</evidence>
<evidence type="ECO:0000256" key="5">
    <source>
        <dbReference type="ARBA" id="ARBA00022832"/>
    </source>
</evidence>
<keyword evidence="9" id="KW-0472">Membrane</keyword>
<keyword evidence="11" id="KW-0732">Signal</keyword>
<dbReference type="RefSeq" id="XP_026295806.1">
    <property type="nucleotide sequence ID" value="XM_026440021.1"/>
</dbReference>
<reference evidence="12" key="1">
    <citation type="submission" date="2021-01" db="UniProtKB">
        <authorList>
            <consortium name="EnsemblMetazoa"/>
        </authorList>
    </citation>
    <scope>IDENTIFICATION</scope>
    <source>
        <strain evidence="12">DH4</strain>
    </source>
</reference>
<dbReference type="Proteomes" id="UP000005203">
    <property type="component" value="Linkage group LG4"/>
</dbReference>
<feature type="signal peptide" evidence="11">
    <location>
        <begin position="1"/>
        <end position="19"/>
    </location>
</feature>
<evidence type="ECO:0000256" key="4">
    <source>
        <dbReference type="ARBA" id="ARBA00022692"/>
    </source>
</evidence>
<evidence type="ECO:0000313" key="12">
    <source>
        <dbReference type="EnsemblMetazoa" id="XP_026295806"/>
    </source>
</evidence>
<evidence type="ECO:0000313" key="13">
    <source>
        <dbReference type="Proteomes" id="UP000005203"/>
    </source>
</evidence>
<evidence type="ECO:0000256" key="11">
    <source>
        <dbReference type="SAM" id="SignalP"/>
    </source>
</evidence>
<keyword evidence="3" id="KW-0444">Lipid biosynthesis</keyword>
<keyword evidence="13" id="KW-1185">Reference proteome</keyword>
<evidence type="ECO:0000256" key="1">
    <source>
        <dbReference type="ARBA" id="ARBA00004141"/>
    </source>
</evidence>